<evidence type="ECO:0000313" key="1">
    <source>
        <dbReference type="EMBL" id="WIO45882.1"/>
    </source>
</evidence>
<protein>
    <submittedName>
        <fullName evidence="1">Uncharacterized protein</fullName>
    </submittedName>
</protein>
<organism evidence="1 2">
    <name type="scientific">Candidatus Southlakia epibionticum</name>
    <dbReference type="NCBI Taxonomy" id="3043284"/>
    <lineage>
        <taxon>Bacteria</taxon>
        <taxon>Candidatus Saccharimonadota</taxon>
        <taxon>Candidatus Saccharimonadia</taxon>
        <taxon>Candidatus Saccharimonadales</taxon>
        <taxon>Candidatus Saccharimonadaceae</taxon>
        <taxon>Candidatus Southlakia</taxon>
    </lineage>
</organism>
<gene>
    <name evidence="1" type="ORF">SEML1_0252</name>
</gene>
<accession>A0ABY8WUP9</accession>
<name>A0ABY8WUP9_9BACT</name>
<evidence type="ECO:0000313" key="2">
    <source>
        <dbReference type="Proteomes" id="UP001177295"/>
    </source>
</evidence>
<dbReference type="RefSeq" id="WP_376754251.1">
    <property type="nucleotide sequence ID" value="NZ_CP124550.1"/>
</dbReference>
<proteinExistence type="predicted"/>
<dbReference type="Proteomes" id="UP001177295">
    <property type="component" value="Chromosome"/>
</dbReference>
<reference evidence="1 2" key="1">
    <citation type="journal article" date="2023" name="Cell">
        <title>Genetic manipulation of Patescibacteria provides mechanistic insights into microbial dark matter and the epibiotic lifestyle.</title>
        <authorList>
            <person name="Wang Y."/>
            <person name="Gallagher L.A."/>
            <person name="Andrade P.A."/>
            <person name="Liu A."/>
            <person name="Humphreys I.R."/>
            <person name="Turkarslan S."/>
            <person name="Cutler K.J."/>
            <person name="Arrieta-Ortiz M.L."/>
            <person name="Li Y."/>
            <person name="Radey M.C."/>
            <person name="McLean J.S."/>
            <person name="Cong Q."/>
            <person name="Baker D."/>
            <person name="Baliga N.S."/>
            <person name="Peterson S.B."/>
            <person name="Mougous J.D."/>
        </authorList>
    </citation>
    <scope>NUCLEOTIDE SEQUENCE [LARGE SCALE GENOMIC DNA]</scope>
    <source>
        <strain evidence="1 2">ML1</strain>
    </source>
</reference>
<dbReference type="EMBL" id="CP124550">
    <property type="protein sequence ID" value="WIO45882.1"/>
    <property type="molecule type" value="Genomic_DNA"/>
</dbReference>
<keyword evidence="2" id="KW-1185">Reference proteome</keyword>
<sequence length="95" mass="11123">MSKKSYPQMTYEQVVEHCRQYADIIRADGIDLFLSDIGESAVISDMLGYPLEMQNWINKKQYPLLSEIIEAAADVDRYHAKRESWKRLLDLIDKL</sequence>